<dbReference type="PRINTS" id="PR00162">
    <property type="entry name" value="RIESKE"/>
</dbReference>
<dbReference type="GO" id="GO:0051537">
    <property type="term" value="F:2 iron, 2 sulfur cluster binding"/>
    <property type="evidence" value="ECO:0007669"/>
    <property type="project" value="UniProtKB-KW"/>
</dbReference>
<evidence type="ECO:0000256" key="1">
    <source>
        <dbReference type="ARBA" id="ARBA00022714"/>
    </source>
</evidence>
<dbReference type="Pfam" id="PF00355">
    <property type="entry name" value="Rieske"/>
    <property type="match status" value="1"/>
</dbReference>
<dbReference type="PROSITE" id="PS51257">
    <property type="entry name" value="PROKAR_LIPOPROTEIN"/>
    <property type="match status" value="1"/>
</dbReference>
<keyword evidence="2" id="KW-0479">Metal-binding</keyword>
<comment type="cofactor">
    <cofactor evidence="6">
        <name>[2Fe-2S] cluster</name>
        <dbReference type="ChEBI" id="CHEBI:190135"/>
    </cofactor>
</comment>
<feature type="compositionally biased region" description="Polar residues" evidence="7">
    <location>
        <begin position="32"/>
        <end position="43"/>
    </location>
</feature>
<organism evidence="10 11">
    <name type="scientific">Merismopedia glauca CCAP 1448/3</name>
    <dbReference type="NCBI Taxonomy" id="1296344"/>
    <lineage>
        <taxon>Bacteria</taxon>
        <taxon>Bacillati</taxon>
        <taxon>Cyanobacteriota</taxon>
        <taxon>Cyanophyceae</taxon>
        <taxon>Synechococcales</taxon>
        <taxon>Merismopediaceae</taxon>
        <taxon>Merismopedia</taxon>
    </lineage>
</organism>
<feature type="region of interest" description="Disordered" evidence="7">
    <location>
        <begin position="32"/>
        <end position="53"/>
    </location>
</feature>
<keyword evidence="3" id="KW-0408">Iron</keyword>
<dbReference type="InterPro" id="IPR005805">
    <property type="entry name" value="Rieske_Fe-S_prot_C"/>
</dbReference>
<comment type="caution">
    <text evidence="10">The sequence shown here is derived from an EMBL/GenBank/DDBJ whole genome shotgun (WGS) entry which is preliminary data.</text>
</comment>
<feature type="domain" description="Rieske" evidence="9">
    <location>
        <begin position="51"/>
        <end position="147"/>
    </location>
</feature>
<keyword evidence="4" id="KW-0411">Iron-sulfur</keyword>
<dbReference type="PROSITE" id="PS51296">
    <property type="entry name" value="RIESKE"/>
    <property type="match status" value="1"/>
</dbReference>
<dbReference type="PANTHER" id="PTHR10134">
    <property type="entry name" value="CYTOCHROME B-C1 COMPLEX SUBUNIT RIESKE, MITOCHONDRIAL"/>
    <property type="match status" value="1"/>
</dbReference>
<keyword evidence="5" id="KW-1015">Disulfide bond</keyword>
<evidence type="ECO:0000256" key="2">
    <source>
        <dbReference type="ARBA" id="ARBA00022723"/>
    </source>
</evidence>
<protein>
    <submittedName>
        <fullName evidence="10">Cytochrome B6</fullName>
    </submittedName>
</protein>
<dbReference type="Proteomes" id="UP000238762">
    <property type="component" value="Unassembled WGS sequence"/>
</dbReference>
<dbReference type="GO" id="GO:0004497">
    <property type="term" value="F:monooxygenase activity"/>
    <property type="evidence" value="ECO:0007669"/>
    <property type="project" value="UniProtKB-ARBA"/>
</dbReference>
<evidence type="ECO:0000313" key="11">
    <source>
        <dbReference type="Proteomes" id="UP000238762"/>
    </source>
</evidence>
<evidence type="ECO:0000256" key="5">
    <source>
        <dbReference type="ARBA" id="ARBA00023157"/>
    </source>
</evidence>
<keyword evidence="11" id="KW-1185">Reference proteome</keyword>
<dbReference type="OrthoDB" id="9767869at2"/>
<dbReference type="RefSeq" id="WP_106286740.1">
    <property type="nucleotide sequence ID" value="NZ_CAWNTC010000104.1"/>
</dbReference>
<dbReference type="GO" id="GO:0046872">
    <property type="term" value="F:metal ion binding"/>
    <property type="evidence" value="ECO:0007669"/>
    <property type="project" value="UniProtKB-KW"/>
</dbReference>
<feature type="chain" id="PRO_5015691645" evidence="8">
    <location>
        <begin position="25"/>
        <end position="150"/>
    </location>
</feature>
<accession>A0A2T1CA94</accession>
<keyword evidence="8" id="KW-0732">Signal</keyword>
<evidence type="ECO:0000259" key="9">
    <source>
        <dbReference type="PROSITE" id="PS51296"/>
    </source>
</evidence>
<gene>
    <name evidence="10" type="ORF">C7B64_00695</name>
</gene>
<sequence length="150" mass="15982">MQRREFCQWFGVGCLASYFPIALAACSPNEPTSTTAQNSSATPRSDGFTSVGAVSQLDSGEGQILNKQAAKQPVLVVRSPEDSKKLLAVNPTCPHKQCTVAWQGDIKSFVCPCHNSRFAADGKVTNGPATQPLPKYEAKIEGNAVLVKVS</sequence>
<reference evidence="10 11" key="1">
    <citation type="submission" date="2018-02" db="EMBL/GenBank/DDBJ databases">
        <authorList>
            <person name="Cohen D.B."/>
            <person name="Kent A.D."/>
        </authorList>
    </citation>
    <scope>NUCLEOTIDE SEQUENCE [LARGE SCALE GENOMIC DNA]</scope>
    <source>
        <strain evidence="10 11">CCAP 1448/3</strain>
    </source>
</reference>
<evidence type="ECO:0000313" key="10">
    <source>
        <dbReference type="EMBL" id="PSB05195.1"/>
    </source>
</evidence>
<dbReference type="Gene3D" id="2.102.10.10">
    <property type="entry name" value="Rieske [2Fe-2S] iron-sulphur domain"/>
    <property type="match status" value="1"/>
</dbReference>
<feature type="signal peptide" evidence="8">
    <location>
        <begin position="1"/>
        <end position="24"/>
    </location>
</feature>
<dbReference type="GO" id="GO:0016020">
    <property type="term" value="C:membrane"/>
    <property type="evidence" value="ECO:0007669"/>
    <property type="project" value="InterPro"/>
</dbReference>
<evidence type="ECO:0000256" key="7">
    <source>
        <dbReference type="SAM" id="MobiDB-lite"/>
    </source>
</evidence>
<reference evidence="10 11" key="2">
    <citation type="submission" date="2018-03" db="EMBL/GenBank/DDBJ databases">
        <title>The ancient ancestry and fast evolution of plastids.</title>
        <authorList>
            <person name="Moore K.R."/>
            <person name="Magnabosco C."/>
            <person name="Momper L."/>
            <person name="Gold D.A."/>
            <person name="Bosak T."/>
            <person name="Fournier G.P."/>
        </authorList>
    </citation>
    <scope>NUCLEOTIDE SEQUENCE [LARGE SCALE GENOMIC DNA]</scope>
    <source>
        <strain evidence="10 11">CCAP 1448/3</strain>
    </source>
</reference>
<dbReference type="InterPro" id="IPR017941">
    <property type="entry name" value="Rieske_2Fe-2S"/>
</dbReference>
<keyword evidence="1" id="KW-0001">2Fe-2S</keyword>
<evidence type="ECO:0000256" key="3">
    <source>
        <dbReference type="ARBA" id="ARBA00023004"/>
    </source>
</evidence>
<proteinExistence type="predicted"/>
<dbReference type="EMBL" id="PVWJ01000002">
    <property type="protein sequence ID" value="PSB05195.1"/>
    <property type="molecule type" value="Genomic_DNA"/>
</dbReference>
<dbReference type="AlphaFoldDB" id="A0A2T1CA94"/>
<dbReference type="InterPro" id="IPR036922">
    <property type="entry name" value="Rieske_2Fe-2S_sf"/>
</dbReference>
<evidence type="ECO:0000256" key="6">
    <source>
        <dbReference type="ARBA" id="ARBA00034078"/>
    </source>
</evidence>
<evidence type="ECO:0000256" key="8">
    <source>
        <dbReference type="SAM" id="SignalP"/>
    </source>
</evidence>
<dbReference type="GO" id="GO:0016705">
    <property type="term" value="F:oxidoreductase activity, acting on paired donors, with incorporation or reduction of molecular oxygen"/>
    <property type="evidence" value="ECO:0007669"/>
    <property type="project" value="UniProtKB-ARBA"/>
</dbReference>
<dbReference type="InterPro" id="IPR014349">
    <property type="entry name" value="Rieske_Fe-S_prot"/>
</dbReference>
<evidence type="ECO:0000256" key="4">
    <source>
        <dbReference type="ARBA" id="ARBA00023014"/>
    </source>
</evidence>
<name>A0A2T1CA94_9CYAN</name>
<dbReference type="SUPFAM" id="SSF50022">
    <property type="entry name" value="ISP domain"/>
    <property type="match status" value="1"/>
</dbReference>